<reference evidence="4" key="3">
    <citation type="submission" date="2015-06" db="UniProtKB">
        <authorList>
            <consortium name="EnsemblMetazoa"/>
        </authorList>
    </citation>
    <scope>IDENTIFICATION</scope>
</reference>
<accession>R7V6N0</accession>
<organism evidence="3">
    <name type="scientific">Capitella teleta</name>
    <name type="common">Polychaete worm</name>
    <dbReference type="NCBI Taxonomy" id="283909"/>
    <lineage>
        <taxon>Eukaryota</taxon>
        <taxon>Metazoa</taxon>
        <taxon>Spiralia</taxon>
        <taxon>Lophotrochozoa</taxon>
        <taxon>Annelida</taxon>
        <taxon>Polychaeta</taxon>
        <taxon>Sedentaria</taxon>
        <taxon>Scolecida</taxon>
        <taxon>Capitellidae</taxon>
        <taxon>Capitella</taxon>
    </lineage>
</organism>
<evidence type="ECO:0000256" key="1">
    <source>
        <dbReference type="ARBA" id="ARBA00010236"/>
    </source>
</evidence>
<proteinExistence type="inferred from homology"/>
<dbReference type="OMA" id="THEMYES"/>
<feature type="domain" description="Sulfotransferase" evidence="2">
    <location>
        <begin position="148"/>
        <end position="263"/>
    </location>
</feature>
<dbReference type="OrthoDB" id="5985073at2759"/>
<protein>
    <recommendedName>
        <fullName evidence="2">Sulfotransferase domain-containing protein</fullName>
    </recommendedName>
</protein>
<evidence type="ECO:0000259" key="2">
    <source>
        <dbReference type="Pfam" id="PF00685"/>
    </source>
</evidence>
<dbReference type="PANTHER" id="PTHR45964">
    <property type="entry name" value="WSCD FAMILY MEMBER CG9164"/>
    <property type="match status" value="1"/>
</dbReference>
<dbReference type="InterPro" id="IPR000863">
    <property type="entry name" value="Sulfotransferase_dom"/>
</dbReference>
<evidence type="ECO:0000313" key="4">
    <source>
        <dbReference type="EnsemblMetazoa" id="CapteP193827"/>
    </source>
</evidence>
<reference evidence="5" key="1">
    <citation type="submission" date="2012-12" db="EMBL/GenBank/DDBJ databases">
        <authorList>
            <person name="Hellsten U."/>
            <person name="Grimwood J."/>
            <person name="Chapman J.A."/>
            <person name="Shapiro H."/>
            <person name="Aerts A."/>
            <person name="Otillar R.P."/>
            <person name="Terry A.Y."/>
            <person name="Boore J.L."/>
            <person name="Simakov O."/>
            <person name="Marletaz F."/>
            <person name="Cho S.-J."/>
            <person name="Edsinger-Gonzales E."/>
            <person name="Havlak P."/>
            <person name="Kuo D.-H."/>
            <person name="Larsson T."/>
            <person name="Lv J."/>
            <person name="Arendt D."/>
            <person name="Savage R."/>
            <person name="Osoegawa K."/>
            <person name="de Jong P."/>
            <person name="Lindberg D.R."/>
            <person name="Seaver E.C."/>
            <person name="Weisblat D.A."/>
            <person name="Putnam N.H."/>
            <person name="Grigoriev I.V."/>
            <person name="Rokhsar D.S."/>
        </authorList>
    </citation>
    <scope>NUCLEOTIDE SEQUENCE</scope>
    <source>
        <strain evidence="5">I ESC-2004</strain>
    </source>
</reference>
<dbReference type="Gene3D" id="3.40.50.300">
    <property type="entry name" value="P-loop containing nucleotide triphosphate hydrolases"/>
    <property type="match status" value="1"/>
</dbReference>
<dbReference type="Pfam" id="PF00685">
    <property type="entry name" value="Sulfotransfer_1"/>
    <property type="match status" value="1"/>
</dbReference>
<dbReference type="EMBL" id="AMQN01000854">
    <property type="status" value="NOT_ANNOTATED_CDS"/>
    <property type="molecule type" value="Genomic_DNA"/>
</dbReference>
<sequence>MERHWAKLLGIALVVVNTVLLLSVSDSVSRSQPAYSLQLPLGSNATGIDERFYDGVPVASMKADVRVTMHQYGHRQETLRNRTSCLDIIFAGNGTSLLPSTALASFPGSGNTWTRHLIELSTGFYTGAIYKDGLLKKAFPGEGNRSRSVIAVKTHWPRFRTVDRVEYERVVLITRTPLDAMKAEFTRQRTPNRSHVGQIQTVNQTAWQNQVKVQIPEYQRFYDFWFDITKKKSMDLLVLFYDDMRDNTTQTLINLAHFLGISDIRDQLPCIHTNMEGSFHRKSTTSFGTLNKTLIEGIDKIIRVVNQHVRSCLKKGGCVTSGSTRLKSSSVIT</sequence>
<dbReference type="InterPro" id="IPR027417">
    <property type="entry name" value="P-loop_NTPase"/>
</dbReference>
<dbReference type="PANTHER" id="PTHR45964:SF5">
    <property type="entry name" value="WSCD FAMILY MEMBER CG9164"/>
    <property type="match status" value="1"/>
</dbReference>
<reference evidence="3 5" key="2">
    <citation type="journal article" date="2013" name="Nature">
        <title>Insights into bilaterian evolution from three spiralian genomes.</title>
        <authorList>
            <person name="Simakov O."/>
            <person name="Marletaz F."/>
            <person name="Cho S.J."/>
            <person name="Edsinger-Gonzales E."/>
            <person name="Havlak P."/>
            <person name="Hellsten U."/>
            <person name="Kuo D.H."/>
            <person name="Larsson T."/>
            <person name="Lv J."/>
            <person name="Arendt D."/>
            <person name="Savage R."/>
            <person name="Osoegawa K."/>
            <person name="de Jong P."/>
            <person name="Grimwood J."/>
            <person name="Chapman J.A."/>
            <person name="Shapiro H."/>
            <person name="Aerts A."/>
            <person name="Otillar R.P."/>
            <person name="Terry A.Y."/>
            <person name="Boore J.L."/>
            <person name="Grigoriev I.V."/>
            <person name="Lindberg D.R."/>
            <person name="Seaver E.C."/>
            <person name="Weisblat D.A."/>
            <person name="Putnam N.H."/>
            <person name="Rokhsar D.S."/>
        </authorList>
    </citation>
    <scope>NUCLEOTIDE SEQUENCE</scope>
    <source>
        <strain evidence="3 5">I ESC-2004</strain>
    </source>
</reference>
<dbReference type="EMBL" id="KB296703">
    <property type="protein sequence ID" value="ELU11425.1"/>
    <property type="molecule type" value="Genomic_DNA"/>
</dbReference>
<dbReference type="SUPFAM" id="SSF52540">
    <property type="entry name" value="P-loop containing nucleoside triphosphate hydrolases"/>
    <property type="match status" value="1"/>
</dbReference>
<name>R7V6N0_CAPTE</name>
<comment type="similarity">
    <text evidence="1">Belongs to the WSCD family.</text>
</comment>
<dbReference type="STRING" id="283909.R7V6N0"/>
<dbReference type="AlphaFoldDB" id="R7V6N0"/>
<dbReference type="HOGENOM" id="CLU_834824_0_0_1"/>
<dbReference type="GO" id="GO:0008146">
    <property type="term" value="F:sulfotransferase activity"/>
    <property type="evidence" value="ECO:0007669"/>
    <property type="project" value="InterPro"/>
</dbReference>
<dbReference type="Proteomes" id="UP000014760">
    <property type="component" value="Unassembled WGS sequence"/>
</dbReference>
<evidence type="ECO:0000313" key="3">
    <source>
        <dbReference type="EMBL" id="ELU11425.1"/>
    </source>
</evidence>
<keyword evidence="5" id="KW-1185">Reference proteome</keyword>
<evidence type="ECO:0000313" key="5">
    <source>
        <dbReference type="Proteomes" id="UP000014760"/>
    </source>
</evidence>
<gene>
    <name evidence="3" type="ORF">CAPTEDRAFT_193827</name>
</gene>
<dbReference type="InterPro" id="IPR051589">
    <property type="entry name" value="Sialate-O-sulfotransferase"/>
</dbReference>
<dbReference type="EnsemblMetazoa" id="CapteT193827">
    <property type="protein sequence ID" value="CapteP193827"/>
    <property type="gene ID" value="CapteG193827"/>
</dbReference>